<protein>
    <submittedName>
        <fullName evidence="4">N-acetyltransferase YsnE</fullName>
    </submittedName>
</protein>
<dbReference type="InterPro" id="IPR016181">
    <property type="entry name" value="Acyl_CoA_acyltransferase"/>
</dbReference>
<dbReference type="Gene3D" id="3.40.630.30">
    <property type="match status" value="1"/>
</dbReference>
<evidence type="ECO:0000256" key="2">
    <source>
        <dbReference type="ARBA" id="ARBA00023315"/>
    </source>
</evidence>
<dbReference type="CDD" id="cd04301">
    <property type="entry name" value="NAT_SF"/>
    <property type="match status" value="1"/>
</dbReference>
<proteinExistence type="predicted"/>
<comment type="caution">
    <text evidence="4">The sequence shown here is derived from an EMBL/GenBank/DDBJ whole genome shotgun (WGS) entry which is preliminary data.</text>
</comment>
<dbReference type="InterPro" id="IPR000182">
    <property type="entry name" value="GNAT_dom"/>
</dbReference>
<keyword evidence="2" id="KW-0012">Acyltransferase</keyword>
<dbReference type="InterPro" id="IPR050832">
    <property type="entry name" value="Bact_Acetyltransf"/>
</dbReference>
<reference evidence="4 5" key="1">
    <citation type="submission" date="2024-02" db="EMBL/GenBank/DDBJ databases">
        <title>Haloferula sargassicola NBRC 104335.</title>
        <authorList>
            <person name="Ichikawa N."/>
            <person name="Katano-Makiyama Y."/>
            <person name="Hidaka K."/>
        </authorList>
    </citation>
    <scope>NUCLEOTIDE SEQUENCE [LARGE SCALE GENOMIC DNA]</scope>
    <source>
        <strain evidence="4 5">NBRC 104335</strain>
    </source>
</reference>
<dbReference type="Pfam" id="PF00583">
    <property type="entry name" value="Acetyltransf_1"/>
    <property type="match status" value="1"/>
</dbReference>
<feature type="domain" description="N-acetyltransferase" evidence="3">
    <location>
        <begin position="3"/>
        <end position="152"/>
    </location>
</feature>
<dbReference type="EMBL" id="BAABRI010000009">
    <property type="protein sequence ID" value="GAA5482742.1"/>
    <property type="molecule type" value="Genomic_DNA"/>
</dbReference>
<evidence type="ECO:0000313" key="4">
    <source>
        <dbReference type="EMBL" id="GAA5482742.1"/>
    </source>
</evidence>
<keyword evidence="5" id="KW-1185">Reference proteome</keyword>
<dbReference type="RefSeq" id="WP_353566871.1">
    <property type="nucleotide sequence ID" value="NZ_BAABRI010000009.1"/>
</dbReference>
<dbReference type="SUPFAM" id="SSF55729">
    <property type="entry name" value="Acyl-CoA N-acyltransferases (Nat)"/>
    <property type="match status" value="1"/>
</dbReference>
<organism evidence="4 5">
    <name type="scientific">Haloferula sargassicola</name>
    <dbReference type="NCBI Taxonomy" id="490096"/>
    <lineage>
        <taxon>Bacteria</taxon>
        <taxon>Pseudomonadati</taxon>
        <taxon>Verrucomicrobiota</taxon>
        <taxon>Verrucomicrobiia</taxon>
        <taxon>Verrucomicrobiales</taxon>
        <taxon>Verrucomicrobiaceae</taxon>
        <taxon>Haloferula</taxon>
    </lineage>
</organism>
<dbReference type="Proteomes" id="UP001476282">
    <property type="component" value="Unassembled WGS sequence"/>
</dbReference>
<evidence type="ECO:0000256" key="1">
    <source>
        <dbReference type="ARBA" id="ARBA00022679"/>
    </source>
</evidence>
<dbReference type="PROSITE" id="PS51186">
    <property type="entry name" value="GNAT"/>
    <property type="match status" value="1"/>
</dbReference>
<dbReference type="PANTHER" id="PTHR43877:SF5">
    <property type="entry name" value="BLL8307 PROTEIN"/>
    <property type="match status" value="1"/>
</dbReference>
<evidence type="ECO:0000313" key="5">
    <source>
        <dbReference type="Proteomes" id="UP001476282"/>
    </source>
</evidence>
<gene>
    <name evidence="4" type="primary">ysnE</name>
    <name evidence="4" type="ORF">Hsar01_01965</name>
</gene>
<name>A0ABP9UMU7_9BACT</name>
<dbReference type="PANTHER" id="PTHR43877">
    <property type="entry name" value="AMINOALKYLPHOSPHONATE N-ACETYLTRANSFERASE-RELATED-RELATED"/>
    <property type="match status" value="1"/>
</dbReference>
<accession>A0ABP9UMU7</accession>
<evidence type="ECO:0000259" key="3">
    <source>
        <dbReference type="PROSITE" id="PS51186"/>
    </source>
</evidence>
<keyword evidence="1" id="KW-0808">Transferase</keyword>
<sequence length="156" mass="17702">MEIIVDDLSGPEIAAFLEEHIRDMRAVSPPESKHALDLEGLRTAEITFWTLWHDEMIAGCCALKQLDDRHGEIKSMRTSGALRRQGIAARLLDHLIREAGMRGYGRLSLETGAMDFFEPARRLYRKFGFEPCGPFATYKEDPNSVFFTKVLPRDCG</sequence>